<evidence type="ECO:0000256" key="1">
    <source>
        <dbReference type="ARBA" id="ARBA00022741"/>
    </source>
</evidence>
<dbReference type="Pfam" id="PF25601">
    <property type="entry name" value="AAA_lid_14"/>
    <property type="match status" value="1"/>
</dbReference>
<dbReference type="InterPro" id="IPR025662">
    <property type="entry name" value="Sigma_54_int_dom_ATP-bd_1"/>
</dbReference>
<feature type="domain" description="PAS" evidence="7">
    <location>
        <begin position="94"/>
        <end position="146"/>
    </location>
</feature>
<dbReference type="Gene3D" id="1.10.8.60">
    <property type="match status" value="1"/>
</dbReference>
<gene>
    <name evidence="9" type="ORF">TcarDRAFT_0723</name>
</gene>
<feature type="coiled-coil region" evidence="5">
    <location>
        <begin position="197"/>
        <end position="231"/>
    </location>
</feature>
<keyword evidence="1" id="KW-0547">Nucleotide-binding</keyword>
<dbReference type="Pfam" id="PF00989">
    <property type="entry name" value="PAS"/>
    <property type="match status" value="1"/>
</dbReference>
<dbReference type="InterPro" id="IPR000700">
    <property type="entry name" value="PAS-assoc_C"/>
</dbReference>
<protein>
    <recommendedName>
        <fullName evidence="4">HTH-type transcriptional regulatory protein TyrR</fullName>
    </recommendedName>
</protein>
<dbReference type="Gene3D" id="1.10.10.60">
    <property type="entry name" value="Homeodomain-like"/>
    <property type="match status" value="1"/>
</dbReference>
<dbReference type="CDD" id="cd00009">
    <property type="entry name" value="AAA"/>
    <property type="match status" value="1"/>
</dbReference>
<keyword evidence="3" id="KW-0067">ATP-binding</keyword>
<dbReference type="RefSeq" id="WP_007289969.1">
    <property type="nucleotide sequence ID" value="NZ_AAWL01000016.1"/>
</dbReference>
<dbReference type="PROSITE" id="PS50112">
    <property type="entry name" value="PAS"/>
    <property type="match status" value="1"/>
</dbReference>
<reference evidence="9 10" key="2">
    <citation type="submission" date="2007-01" db="EMBL/GenBank/DDBJ databases">
        <title>Sequencing of the draft genome and assembly of Thermosinus carboxydivorans Nor1.</title>
        <authorList>
            <consortium name="US DOE Joint Genome Institute (JGI-PGF)"/>
            <person name="Copeland A."/>
            <person name="Lucas S."/>
            <person name="Lapidus A."/>
            <person name="Barry K."/>
            <person name="Glavina del Rio T."/>
            <person name="Dalin E."/>
            <person name="Tice H."/>
            <person name="Bruce D."/>
            <person name="Pitluck S."/>
            <person name="Richardson P."/>
        </authorList>
    </citation>
    <scope>NUCLEOTIDE SEQUENCE [LARGE SCALE GENOMIC DNA]</scope>
    <source>
        <strain evidence="9 10">Nor1</strain>
    </source>
</reference>
<evidence type="ECO:0000313" key="10">
    <source>
        <dbReference type="Proteomes" id="UP000005139"/>
    </source>
</evidence>
<dbReference type="GO" id="GO:0005524">
    <property type="term" value="F:ATP binding"/>
    <property type="evidence" value="ECO:0007669"/>
    <property type="project" value="UniProtKB-KW"/>
</dbReference>
<dbReference type="PROSITE" id="PS50045">
    <property type="entry name" value="SIGMA54_INTERACT_4"/>
    <property type="match status" value="1"/>
</dbReference>
<dbReference type="Gene3D" id="3.30.450.20">
    <property type="entry name" value="PAS domain"/>
    <property type="match status" value="1"/>
</dbReference>
<dbReference type="GO" id="GO:0003677">
    <property type="term" value="F:DNA binding"/>
    <property type="evidence" value="ECO:0007669"/>
    <property type="project" value="UniProtKB-KW"/>
</dbReference>
<dbReference type="GO" id="GO:0006355">
    <property type="term" value="P:regulation of DNA-templated transcription"/>
    <property type="evidence" value="ECO:0007669"/>
    <property type="project" value="InterPro"/>
</dbReference>
<dbReference type="InterPro" id="IPR027417">
    <property type="entry name" value="P-loop_NTPase"/>
</dbReference>
<dbReference type="InterPro" id="IPR025943">
    <property type="entry name" value="Sigma_54_int_dom_ATP-bd_2"/>
</dbReference>
<dbReference type="Pfam" id="PF18024">
    <property type="entry name" value="HTH_50"/>
    <property type="match status" value="1"/>
</dbReference>
<dbReference type="OrthoDB" id="9803970at2"/>
<keyword evidence="10" id="KW-1185">Reference proteome</keyword>
<evidence type="ECO:0000313" key="9">
    <source>
        <dbReference type="EMBL" id="EAX47028.1"/>
    </source>
</evidence>
<comment type="caution">
    <text evidence="9">The sequence shown here is derived from an EMBL/GenBank/DDBJ whole genome shotgun (WGS) entry which is preliminary data.</text>
</comment>
<dbReference type="InterPro" id="IPR013767">
    <property type="entry name" value="PAS_fold"/>
</dbReference>
<dbReference type="InterPro" id="IPR003593">
    <property type="entry name" value="AAA+_ATPase"/>
</dbReference>
<evidence type="ECO:0000256" key="5">
    <source>
        <dbReference type="SAM" id="Coils"/>
    </source>
</evidence>
<evidence type="ECO:0000256" key="3">
    <source>
        <dbReference type="ARBA" id="ARBA00022840"/>
    </source>
</evidence>
<feature type="domain" description="PAC" evidence="8">
    <location>
        <begin position="163"/>
        <end position="213"/>
    </location>
</feature>
<dbReference type="InterPro" id="IPR002078">
    <property type="entry name" value="Sigma_54_int"/>
</dbReference>
<keyword evidence="2" id="KW-0058">Aromatic hydrocarbons catabolism</keyword>
<dbReference type="InterPro" id="IPR000014">
    <property type="entry name" value="PAS"/>
</dbReference>
<dbReference type="InterPro" id="IPR009057">
    <property type="entry name" value="Homeodomain-like_sf"/>
</dbReference>
<dbReference type="Gene3D" id="3.40.50.300">
    <property type="entry name" value="P-loop containing nucleotide triphosphate hydrolases"/>
    <property type="match status" value="1"/>
</dbReference>
<organism evidence="9 10">
    <name type="scientific">Thermosinus carboxydivorans Nor1</name>
    <dbReference type="NCBI Taxonomy" id="401526"/>
    <lineage>
        <taxon>Bacteria</taxon>
        <taxon>Bacillati</taxon>
        <taxon>Bacillota</taxon>
        <taxon>Negativicutes</taxon>
        <taxon>Selenomonadales</taxon>
        <taxon>Sporomusaceae</taxon>
        <taxon>Thermosinus</taxon>
    </lineage>
</organism>
<dbReference type="InterPro" id="IPR058031">
    <property type="entry name" value="AAA_lid_NorR"/>
</dbReference>
<evidence type="ECO:0000256" key="2">
    <source>
        <dbReference type="ARBA" id="ARBA00022797"/>
    </source>
</evidence>
<dbReference type="SMART" id="SM00382">
    <property type="entry name" value="AAA"/>
    <property type="match status" value="1"/>
</dbReference>
<dbReference type="EMBL" id="AAWL01000016">
    <property type="protein sequence ID" value="EAX47028.1"/>
    <property type="molecule type" value="Genomic_DNA"/>
</dbReference>
<dbReference type="PROSITE" id="PS00676">
    <property type="entry name" value="SIGMA54_INTERACT_2"/>
    <property type="match status" value="1"/>
</dbReference>
<evidence type="ECO:0000256" key="4">
    <source>
        <dbReference type="ARBA" id="ARBA00029500"/>
    </source>
</evidence>
<dbReference type="InterPro" id="IPR030828">
    <property type="entry name" value="HTH_TyrR"/>
</dbReference>
<name>A1HSG4_9FIRM</name>
<dbReference type="SMART" id="SM00091">
    <property type="entry name" value="PAS"/>
    <property type="match status" value="1"/>
</dbReference>
<feature type="domain" description="Sigma-54 factor interaction" evidence="6">
    <location>
        <begin position="238"/>
        <end position="467"/>
    </location>
</feature>
<dbReference type="NCBIfam" id="TIGR00229">
    <property type="entry name" value="sensory_box"/>
    <property type="match status" value="1"/>
</dbReference>
<evidence type="ECO:0000259" key="7">
    <source>
        <dbReference type="PROSITE" id="PS50112"/>
    </source>
</evidence>
<dbReference type="Pfam" id="PF00158">
    <property type="entry name" value="Sigma54_activat"/>
    <property type="match status" value="1"/>
</dbReference>
<dbReference type="CDD" id="cd00130">
    <property type="entry name" value="PAS"/>
    <property type="match status" value="1"/>
</dbReference>
<dbReference type="PROSITE" id="PS50113">
    <property type="entry name" value="PAC"/>
    <property type="match status" value="1"/>
</dbReference>
<proteinExistence type="predicted"/>
<dbReference type="FunFam" id="3.40.50.300:FF:000006">
    <property type="entry name" value="DNA-binding transcriptional regulator NtrC"/>
    <property type="match status" value="1"/>
</dbReference>
<sequence>MLFEQGTFMFVICSEDGTILYADSRLSTEDFKRGTVLQGFSGHRQPAAGEFKIVQTKNGLLELCYVETEFFKGYIGVMCNAELRDLVINKLEEINKELEAIFESSHDGIVVADENGVFIRINSSYERITGIPREEIIGKTAQSIVEKGLVSDSVTIHVLKTGQSHTFSQTFRSGRQSVITGSPVFDSNNRIIRVVTNVRDMTEINRLKEELAESQKKLTQYSQIVETMTEEQMFNEKLIFRSRKMEVVRDSAIKFAKVDAPLLITGESGVGKEVIADLVYRYSPRKGLPFLKINCGAIPETLLESELFGYEGGAFTGAKKEGRTGLFEMANGGTVMLDEIGELPLALQVKLLRFVQQKEFYRVGGKKVVKVDVRLIAATNRDLQEMVNQKQFRSDLFYRLNVLRIHIPPLRERPEDIIPLVNYLLDKYNKKYNVSKRISGDVYHAFTNYTWVGNVRELENLIERLVVICDRDEITLDYLPDEMKKAIYVWRDDSIGREQTYKEAKEEFEREFFCRALEKYKSSRQAAEKLGLDHSTIVKKAAKYGIKLLSRSRTFSGES</sequence>
<dbReference type="AlphaFoldDB" id="A1HSG4"/>
<dbReference type="PROSITE" id="PS00675">
    <property type="entry name" value="SIGMA54_INTERACT_1"/>
    <property type="match status" value="1"/>
</dbReference>
<dbReference type="SUPFAM" id="SSF55785">
    <property type="entry name" value="PYP-like sensor domain (PAS domain)"/>
    <property type="match status" value="1"/>
</dbReference>
<dbReference type="SUPFAM" id="SSF52540">
    <property type="entry name" value="P-loop containing nucleoside triphosphate hydrolases"/>
    <property type="match status" value="1"/>
</dbReference>
<evidence type="ECO:0000259" key="8">
    <source>
        <dbReference type="PROSITE" id="PS50113"/>
    </source>
</evidence>
<dbReference type="InterPro" id="IPR035965">
    <property type="entry name" value="PAS-like_dom_sf"/>
</dbReference>
<accession>A1HSG4</accession>
<dbReference type="PANTHER" id="PTHR32071:SF57">
    <property type="entry name" value="C4-DICARBOXYLATE TRANSPORT TRANSCRIPTIONAL REGULATORY PROTEIN DCTD"/>
    <property type="match status" value="1"/>
</dbReference>
<evidence type="ECO:0000259" key="6">
    <source>
        <dbReference type="PROSITE" id="PS50045"/>
    </source>
</evidence>
<dbReference type="Proteomes" id="UP000005139">
    <property type="component" value="Unassembled WGS sequence"/>
</dbReference>
<dbReference type="eggNOG" id="COG3829">
    <property type="taxonomic scope" value="Bacteria"/>
</dbReference>
<dbReference type="SUPFAM" id="SSF46689">
    <property type="entry name" value="Homeodomain-like"/>
    <property type="match status" value="1"/>
</dbReference>
<keyword evidence="5" id="KW-0175">Coiled coil</keyword>
<reference evidence="9 10" key="1">
    <citation type="submission" date="2007-01" db="EMBL/GenBank/DDBJ databases">
        <title>Annotation of the draft genome assembly of Thermosinus carboxydivorans Nor1.</title>
        <authorList>
            <consortium name="US DOE Joint Genome Institute (JGI-ORNL)"/>
            <person name="Larimer F."/>
            <person name="Land M."/>
            <person name="Hauser L."/>
        </authorList>
    </citation>
    <scope>NUCLEOTIDE SEQUENCE [LARGE SCALE GENOMIC DNA]</scope>
    <source>
        <strain evidence="9 10">Nor1</strain>
    </source>
</reference>
<dbReference type="PANTHER" id="PTHR32071">
    <property type="entry name" value="TRANSCRIPTIONAL REGULATORY PROTEIN"/>
    <property type="match status" value="1"/>
</dbReference>